<accession>A0AB40B1T0</accession>
<keyword evidence="2" id="KW-1185">Reference proteome</keyword>
<proteinExistence type="predicted"/>
<feature type="compositionally biased region" description="Low complexity" evidence="1">
    <location>
        <begin position="18"/>
        <end position="35"/>
    </location>
</feature>
<dbReference type="AlphaFoldDB" id="A0AB40B1T0"/>
<evidence type="ECO:0000313" key="3">
    <source>
        <dbReference type="RefSeq" id="XP_039120496.1"/>
    </source>
</evidence>
<reference evidence="3" key="1">
    <citation type="submission" date="2025-08" db="UniProtKB">
        <authorList>
            <consortium name="RefSeq"/>
        </authorList>
    </citation>
    <scope>IDENTIFICATION</scope>
</reference>
<gene>
    <name evidence="3" type="primary">LOC120256892</name>
</gene>
<name>A0AB40B1T0_DIOCR</name>
<organism evidence="2 3">
    <name type="scientific">Dioscorea cayennensis subsp. rotundata</name>
    <name type="common">White Guinea yam</name>
    <name type="synonym">Dioscorea rotundata</name>
    <dbReference type="NCBI Taxonomy" id="55577"/>
    <lineage>
        <taxon>Eukaryota</taxon>
        <taxon>Viridiplantae</taxon>
        <taxon>Streptophyta</taxon>
        <taxon>Embryophyta</taxon>
        <taxon>Tracheophyta</taxon>
        <taxon>Spermatophyta</taxon>
        <taxon>Magnoliopsida</taxon>
        <taxon>Liliopsida</taxon>
        <taxon>Dioscoreales</taxon>
        <taxon>Dioscoreaceae</taxon>
        <taxon>Dioscorea</taxon>
    </lineage>
</organism>
<feature type="region of interest" description="Disordered" evidence="1">
    <location>
        <begin position="104"/>
        <end position="131"/>
    </location>
</feature>
<protein>
    <submittedName>
        <fullName evidence="3">Vegetative cell wall protein gp1-like</fullName>
    </submittedName>
</protein>
<dbReference type="Proteomes" id="UP001515500">
    <property type="component" value="Unplaced"/>
</dbReference>
<feature type="non-terminal residue" evidence="3">
    <location>
        <position position="1"/>
    </location>
</feature>
<dbReference type="GeneID" id="120256892"/>
<sequence length="199" mass="20296">PALGDTAPPSTAPPPTSRPAAARSPAPYRPALASPVTALRQQPVAPPPSAHLPAAANRPPPVTPGTCQSSARGFSPSRDHMSAPRTLAPLRPACASFTAAFATSARPARPRLDRPPAACSDQPQPRAARVGRRRYGLSVNVPLGPHAGARAASRLTSARVSLRARPAPLAITALALGPRSARVAVSGAAAPLDQQCVFP</sequence>
<feature type="region of interest" description="Disordered" evidence="1">
    <location>
        <begin position="1"/>
        <end position="84"/>
    </location>
</feature>
<evidence type="ECO:0000313" key="2">
    <source>
        <dbReference type="Proteomes" id="UP001515500"/>
    </source>
</evidence>
<evidence type="ECO:0000256" key="1">
    <source>
        <dbReference type="SAM" id="MobiDB-lite"/>
    </source>
</evidence>
<dbReference type="RefSeq" id="XP_039120496.1">
    <property type="nucleotide sequence ID" value="XM_039264562.1"/>
</dbReference>